<dbReference type="EMBL" id="BAABDF010000007">
    <property type="protein sequence ID" value="GAA3872772.1"/>
    <property type="molecule type" value="Genomic_DNA"/>
</dbReference>
<evidence type="ECO:0000313" key="1">
    <source>
        <dbReference type="EMBL" id="GAA3872772.1"/>
    </source>
</evidence>
<keyword evidence="2" id="KW-1185">Reference proteome</keyword>
<dbReference type="RefSeq" id="WP_344847349.1">
    <property type="nucleotide sequence ID" value="NZ_BAABDF010000007.1"/>
</dbReference>
<protein>
    <recommendedName>
        <fullName evidence="3">Antenna pigment protein beta chain</fullName>
    </recommendedName>
</protein>
<evidence type="ECO:0008006" key="3">
    <source>
        <dbReference type="Google" id="ProtNLM"/>
    </source>
</evidence>
<organism evidence="1 2">
    <name type="scientific">Celeribacter arenosi</name>
    <dbReference type="NCBI Taxonomy" id="792649"/>
    <lineage>
        <taxon>Bacteria</taxon>
        <taxon>Pseudomonadati</taxon>
        <taxon>Pseudomonadota</taxon>
        <taxon>Alphaproteobacteria</taxon>
        <taxon>Rhodobacterales</taxon>
        <taxon>Roseobacteraceae</taxon>
        <taxon>Celeribacter</taxon>
    </lineage>
</organism>
<sequence length="95" mass="10163">MRADGRRREVHREVRRAALIAAAEARRGEMADRRGDVAPVAPVAEPSGFAKVVTVSDTAVRVVQVGLFAAGLIYFIHTFLAGTPFTSLSDPVVGM</sequence>
<reference evidence="2" key="1">
    <citation type="journal article" date="2019" name="Int. J. Syst. Evol. Microbiol.">
        <title>The Global Catalogue of Microorganisms (GCM) 10K type strain sequencing project: providing services to taxonomists for standard genome sequencing and annotation.</title>
        <authorList>
            <consortium name="The Broad Institute Genomics Platform"/>
            <consortium name="The Broad Institute Genome Sequencing Center for Infectious Disease"/>
            <person name="Wu L."/>
            <person name="Ma J."/>
        </authorList>
    </citation>
    <scope>NUCLEOTIDE SEQUENCE [LARGE SCALE GENOMIC DNA]</scope>
    <source>
        <strain evidence="2">JCM 17190</strain>
    </source>
</reference>
<gene>
    <name evidence="1" type="ORF">GCM10022404_23290</name>
</gene>
<dbReference type="Proteomes" id="UP001399917">
    <property type="component" value="Unassembled WGS sequence"/>
</dbReference>
<evidence type="ECO:0000313" key="2">
    <source>
        <dbReference type="Proteomes" id="UP001399917"/>
    </source>
</evidence>
<comment type="caution">
    <text evidence="1">The sequence shown here is derived from an EMBL/GenBank/DDBJ whole genome shotgun (WGS) entry which is preliminary data.</text>
</comment>
<proteinExistence type="predicted"/>
<name>A0ABP7KCJ5_9RHOB</name>
<accession>A0ABP7KCJ5</accession>